<evidence type="ECO:0000256" key="1">
    <source>
        <dbReference type="SAM" id="Phobius"/>
    </source>
</evidence>
<name>A0ABX3FMJ8_9VIBR</name>
<protein>
    <recommendedName>
        <fullName evidence="4">Transposase</fullName>
    </recommendedName>
</protein>
<sequence>MLQSVITIFDDFSRRNIARFNKKYYLESLLGMIFLTILCLIELYLLKTIKGSLYENQPLQDKVSLCKSSYFNDKCLFMSANVDFMQIIKFA</sequence>
<keyword evidence="1" id="KW-0472">Membrane</keyword>
<proteinExistence type="predicted"/>
<keyword evidence="1" id="KW-0812">Transmembrane</keyword>
<organism evidence="2 3">
    <name type="scientific">Vibrio panuliri</name>
    <dbReference type="NCBI Taxonomy" id="1381081"/>
    <lineage>
        <taxon>Bacteria</taxon>
        <taxon>Pseudomonadati</taxon>
        <taxon>Pseudomonadota</taxon>
        <taxon>Gammaproteobacteria</taxon>
        <taxon>Vibrionales</taxon>
        <taxon>Vibrionaceae</taxon>
        <taxon>Vibrio</taxon>
    </lineage>
</organism>
<evidence type="ECO:0008006" key="4">
    <source>
        <dbReference type="Google" id="ProtNLM"/>
    </source>
</evidence>
<keyword evidence="3" id="KW-1185">Reference proteome</keyword>
<evidence type="ECO:0000313" key="2">
    <source>
        <dbReference type="EMBL" id="OLQ95436.1"/>
    </source>
</evidence>
<evidence type="ECO:0000313" key="3">
    <source>
        <dbReference type="Proteomes" id="UP000186039"/>
    </source>
</evidence>
<reference evidence="2 3" key="1">
    <citation type="submission" date="2016-09" db="EMBL/GenBank/DDBJ databases">
        <title>Genomic Taxonomy of the Vibrionaceae.</title>
        <authorList>
            <person name="Gonzalez-Castillo A."/>
            <person name="Gomez-Gil B."/>
            <person name="Enciso-Ibarra K."/>
        </authorList>
    </citation>
    <scope>NUCLEOTIDE SEQUENCE [LARGE SCALE GENOMIC DNA]</scope>
    <source>
        <strain evidence="2 3">CAIM 1902</strain>
    </source>
</reference>
<comment type="caution">
    <text evidence="2">The sequence shown here is derived from an EMBL/GenBank/DDBJ whole genome shotgun (WGS) entry which is preliminary data.</text>
</comment>
<gene>
    <name evidence="2" type="ORF">BIY20_06490</name>
</gene>
<accession>A0ABX3FMJ8</accession>
<keyword evidence="1" id="KW-1133">Transmembrane helix</keyword>
<dbReference type="EMBL" id="MJMH01000077">
    <property type="protein sequence ID" value="OLQ95436.1"/>
    <property type="molecule type" value="Genomic_DNA"/>
</dbReference>
<dbReference type="Proteomes" id="UP000186039">
    <property type="component" value="Unassembled WGS sequence"/>
</dbReference>
<feature type="transmembrane region" description="Helical" evidence="1">
    <location>
        <begin position="24"/>
        <end position="46"/>
    </location>
</feature>